<protein>
    <recommendedName>
        <fullName evidence="1">Cupin type-2 domain-containing protein</fullName>
    </recommendedName>
</protein>
<evidence type="ECO:0000259" key="1">
    <source>
        <dbReference type="Pfam" id="PF07883"/>
    </source>
</evidence>
<dbReference type="Gene3D" id="2.60.120.10">
    <property type="entry name" value="Jelly Rolls"/>
    <property type="match status" value="1"/>
</dbReference>
<dbReference type="EMBL" id="AP025285">
    <property type="protein sequence ID" value="BDC90423.1"/>
    <property type="molecule type" value="Genomic_DNA"/>
</dbReference>
<dbReference type="AlphaFoldDB" id="A0AAU9CJ15"/>
<gene>
    <name evidence="2" type="ORF">ATTO_02950</name>
</gene>
<accession>A0AAU9CJ15</accession>
<evidence type="ECO:0000313" key="3">
    <source>
        <dbReference type="Proteomes" id="UP001431186"/>
    </source>
</evidence>
<organism evidence="2 3">
    <name type="scientific">Leptogranulimonas caecicola</name>
    <dbReference type="NCBI Taxonomy" id="2894156"/>
    <lineage>
        <taxon>Bacteria</taxon>
        <taxon>Bacillati</taxon>
        <taxon>Actinomycetota</taxon>
        <taxon>Coriobacteriia</taxon>
        <taxon>Coriobacteriales</taxon>
        <taxon>Kribbibacteriaceae</taxon>
        <taxon>Leptogranulimonas</taxon>
    </lineage>
</organism>
<dbReference type="KEGG" id="lcal:ATTO_02950"/>
<dbReference type="SUPFAM" id="SSF51182">
    <property type="entry name" value="RmlC-like cupins"/>
    <property type="match status" value="1"/>
</dbReference>
<dbReference type="InterPro" id="IPR014710">
    <property type="entry name" value="RmlC-like_jellyroll"/>
</dbReference>
<dbReference type="InterPro" id="IPR011051">
    <property type="entry name" value="RmlC_Cupin_sf"/>
</dbReference>
<sequence>MIARMEINKVGRFIESRLTPGSSIGEHEQLTGADINFVVSGHGHAICDGSREEPTPGICHVCPQGSSHSIFNDGQEDLMLWTVVHEVVEKRFVAL</sequence>
<dbReference type="InterPro" id="IPR013096">
    <property type="entry name" value="Cupin_2"/>
</dbReference>
<dbReference type="Proteomes" id="UP001431186">
    <property type="component" value="Chromosome"/>
</dbReference>
<proteinExistence type="predicted"/>
<name>A0AAU9CJ15_9ACTN</name>
<reference evidence="2" key="1">
    <citation type="submission" date="2021-11" db="EMBL/GenBank/DDBJ databases">
        <title>Complete genome sequence of Atopobiaceae bacterium TOC12.</title>
        <authorList>
            <person name="Morinaga K."/>
            <person name="Kusada H."/>
            <person name="Tamaki H."/>
        </authorList>
    </citation>
    <scope>NUCLEOTIDE SEQUENCE</scope>
    <source>
        <strain evidence="2">TOC12</strain>
    </source>
</reference>
<keyword evidence="3" id="KW-1185">Reference proteome</keyword>
<feature type="domain" description="Cupin type-2" evidence="1">
    <location>
        <begin position="17"/>
        <end position="82"/>
    </location>
</feature>
<evidence type="ECO:0000313" key="2">
    <source>
        <dbReference type="EMBL" id="BDC90423.1"/>
    </source>
</evidence>
<dbReference type="Pfam" id="PF07883">
    <property type="entry name" value="Cupin_2"/>
    <property type="match status" value="1"/>
</dbReference>